<proteinExistence type="predicted"/>
<sequence length="63" mass="7023">MLRRAIRRSKLGSPINSAIRPFVNSIAFLPWPLASFRSVTLGDLTLHQGTIRRSANCSFILPT</sequence>
<name>A0AAF0PRL3_SOLVR</name>
<evidence type="ECO:0000313" key="2">
    <source>
        <dbReference type="Proteomes" id="UP001234989"/>
    </source>
</evidence>
<organism evidence="1 2">
    <name type="scientific">Solanum verrucosum</name>
    <dbReference type="NCBI Taxonomy" id="315347"/>
    <lineage>
        <taxon>Eukaryota</taxon>
        <taxon>Viridiplantae</taxon>
        <taxon>Streptophyta</taxon>
        <taxon>Embryophyta</taxon>
        <taxon>Tracheophyta</taxon>
        <taxon>Spermatophyta</taxon>
        <taxon>Magnoliopsida</taxon>
        <taxon>eudicotyledons</taxon>
        <taxon>Gunneridae</taxon>
        <taxon>Pentapetalae</taxon>
        <taxon>asterids</taxon>
        <taxon>lamiids</taxon>
        <taxon>Solanales</taxon>
        <taxon>Solanaceae</taxon>
        <taxon>Solanoideae</taxon>
        <taxon>Solaneae</taxon>
        <taxon>Solanum</taxon>
    </lineage>
</organism>
<evidence type="ECO:0000313" key="1">
    <source>
        <dbReference type="EMBL" id="WMV09451.1"/>
    </source>
</evidence>
<dbReference type="AlphaFoldDB" id="A0AAF0PRL3"/>
<dbReference type="EMBL" id="CP133612">
    <property type="protein sequence ID" value="WMV09451.1"/>
    <property type="molecule type" value="Genomic_DNA"/>
</dbReference>
<protein>
    <submittedName>
        <fullName evidence="1">Uncharacterized protein</fullName>
    </submittedName>
</protein>
<dbReference type="Proteomes" id="UP001234989">
    <property type="component" value="Chromosome 1"/>
</dbReference>
<gene>
    <name evidence="1" type="ORF">MTR67_002836</name>
</gene>
<keyword evidence="2" id="KW-1185">Reference proteome</keyword>
<accession>A0AAF0PRL3</accession>
<reference evidence="1" key="1">
    <citation type="submission" date="2023-08" db="EMBL/GenBank/DDBJ databases">
        <title>A de novo genome assembly of Solanum verrucosum Schlechtendal, a Mexican diploid species geographically isolated from the other diploid A-genome species in potato relatives.</title>
        <authorList>
            <person name="Hosaka K."/>
        </authorList>
    </citation>
    <scope>NUCLEOTIDE SEQUENCE</scope>
    <source>
        <tissue evidence="1">Young leaves</tissue>
    </source>
</reference>